<dbReference type="PANTHER" id="PTHR10772">
    <property type="entry name" value="10 KDA HEAT SHOCK PROTEIN"/>
    <property type="match status" value="1"/>
</dbReference>
<dbReference type="PANTHER" id="PTHR10772:SF13">
    <property type="entry name" value="10 KDA CHAPERONIN 1, CHLOROPLASTIC-RELATED"/>
    <property type="match status" value="1"/>
</dbReference>
<dbReference type="GO" id="GO:0046872">
    <property type="term" value="F:metal ion binding"/>
    <property type="evidence" value="ECO:0007669"/>
    <property type="project" value="TreeGrafter"/>
</dbReference>
<comment type="subcellular location">
    <subcellularLocation>
        <location evidence="1">Plastid</location>
        <location evidence="1">Chloroplast</location>
    </subcellularLocation>
</comment>
<dbReference type="GO" id="GO:0051087">
    <property type="term" value="F:protein-folding chaperone binding"/>
    <property type="evidence" value="ECO:0007669"/>
    <property type="project" value="TreeGrafter"/>
</dbReference>
<dbReference type="GO" id="GO:0005739">
    <property type="term" value="C:mitochondrion"/>
    <property type="evidence" value="ECO:0007669"/>
    <property type="project" value="TreeGrafter"/>
</dbReference>
<protein>
    <recommendedName>
        <fullName evidence="9">10 kDa chaperonin 1, chloroplastic-like</fullName>
    </recommendedName>
</protein>
<dbReference type="Gene3D" id="2.30.33.40">
    <property type="entry name" value="GroES chaperonin"/>
    <property type="match status" value="1"/>
</dbReference>
<dbReference type="CDD" id="cd00320">
    <property type="entry name" value="cpn10"/>
    <property type="match status" value="1"/>
</dbReference>
<dbReference type="GO" id="GO:0051082">
    <property type="term" value="F:unfolded protein binding"/>
    <property type="evidence" value="ECO:0007669"/>
    <property type="project" value="TreeGrafter"/>
</dbReference>
<dbReference type="EMBL" id="CAJEUB010000027">
    <property type="protein sequence ID" value="CAD1846924.1"/>
    <property type="molecule type" value="Genomic_DNA"/>
</dbReference>
<evidence type="ECO:0000256" key="6">
    <source>
        <dbReference type="ARBA" id="ARBA00023186"/>
    </source>
</evidence>
<keyword evidence="5" id="KW-0809">Transit peptide</keyword>
<dbReference type="SMART" id="SM00883">
    <property type="entry name" value="Cpn10"/>
    <property type="match status" value="1"/>
</dbReference>
<keyword evidence="3" id="KW-0150">Chloroplast</keyword>
<dbReference type="SUPFAM" id="SSF50129">
    <property type="entry name" value="GroES-like"/>
    <property type="match status" value="1"/>
</dbReference>
<proteinExistence type="inferred from homology"/>
<dbReference type="GO" id="GO:0044183">
    <property type="term" value="F:protein folding chaperone"/>
    <property type="evidence" value="ECO:0007669"/>
    <property type="project" value="InterPro"/>
</dbReference>
<evidence type="ECO:0000256" key="4">
    <source>
        <dbReference type="ARBA" id="ARBA00022640"/>
    </source>
</evidence>
<organism evidence="8">
    <name type="scientific">Ananas comosus var. bracteatus</name>
    <name type="common">red pineapple</name>
    <dbReference type="NCBI Taxonomy" id="296719"/>
    <lineage>
        <taxon>Eukaryota</taxon>
        <taxon>Viridiplantae</taxon>
        <taxon>Streptophyta</taxon>
        <taxon>Embryophyta</taxon>
        <taxon>Tracheophyta</taxon>
        <taxon>Spermatophyta</taxon>
        <taxon>Magnoliopsida</taxon>
        <taxon>Liliopsida</taxon>
        <taxon>Poales</taxon>
        <taxon>Bromeliaceae</taxon>
        <taxon>Bromelioideae</taxon>
        <taxon>Ananas</taxon>
    </lineage>
</organism>
<dbReference type="InterPro" id="IPR011032">
    <property type="entry name" value="GroES-like_sf"/>
</dbReference>
<dbReference type="InterPro" id="IPR037124">
    <property type="entry name" value="Chaperonin_GroES_sf"/>
</dbReference>
<dbReference type="FunFam" id="2.30.33.40:FF:000008">
    <property type="entry name" value="10 kDa chaperonin"/>
    <property type="match status" value="1"/>
</dbReference>
<gene>
    <name evidence="8" type="ORF">CB5_LOCUS30135</name>
</gene>
<name>A0A6V7QUL5_ANACO</name>
<dbReference type="InterPro" id="IPR020818">
    <property type="entry name" value="Chaperonin_GroES"/>
</dbReference>
<evidence type="ECO:0000313" key="8">
    <source>
        <dbReference type="EMBL" id="CAD1846924.1"/>
    </source>
</evidence>
<keyword evidence="4" id="KW-0934">Plastid</keyword>
<evidence type="ECO:0000256" key="7">
    <source>
        <dbReference type="ARBA" id="ARBA00055769"/>
    </source>
</evidence>
<sequence>MSSPKIWNGPKTKSTSYPSSHISLCLSNGGFFFLLPHRRCKTLLPVLSNPSFSPSSLSSPRSLPVPRRRSALRVAARKWEPSKVVPQADRVLVRLEQLPEKSSGGVLLPKSAVKFERYLMGEILSVGADVGQVEAGKKVLFSDINAYEVDLGTEEKHCFCRAGDLLAVVE</sequence>
<evidence type="ECO:0000256" key="3">
    <source>
        <dbReference type="ARBA" id="ARBA00022528"/>
    </source>
</evidence>
<evidence type="ECO:0000256" key="5">
    <source>
        <dbReference type="ARBA" id="ARBA00022946"/>
    </source>
</evidence>
<evidence type="ECO:0000256" key="2">
    <source>
        <dbReference type="ARBA" id="ARBA00006975"/>
    </source>
</evidence>
<dbReference type="Pfam" id="PF00166">
    <property type="entry name" value="Cpn10"/>
    <property type="match status" value="1"/>
</dbReference>
<dbReference type="AlphaFoldDB" id="A0A6V7QUL5"/>
<accession>A0A6V7QUL5</accession>
<dbReference type="GO" id="GO:0009507">
    <property type="term" value="C:chloroplast"/>
    <property type="evidence" value="ECO:0007669"/>
    <property type="project" value="UniProtKB-SubCell"/>
</dbReference>
<comment type="function">
    <text evidence="7">Functions as a co-chaperone for protein folding in chloroplasts.</text>
</comment>
<comment type="similarity">
    <text evidence="2">Belongs to the GroES chaperonin family.</text>
</comment>
<evidence type="ECO:0008006" key="9">
    <source>
        <dbReference type="Google" id="ProtNLM"/>
    </source>
</evidence>
<reference evidence="8" key="1">
    <citation type="submission" date="2020-07" db="EMBL/GenBank/DDBJ databases">
        <authorList>
            <person name="Lin J."/>
        </authorList>
    </citation>
    <scope>NUCLEOTIDE SEQUENCE</scope>
</reference>
<keyword evidence="6" id="KW-0143">Chaperone</keyword>
<dbReference type="GO" id="GO:0005524">
    <property type="term" value="F:ATP binding"/>
    <property type="evidence" value="ECO:0007669"/>
    <property type="project" value="InterPro"/>
</dbReference>
<evidence type="ECO:0000256" key="1">
    <source>
        <dbReference type="ARBA" id="ARBA00004229"/>
    </source>
</evidence>